<gene>
    <name evidence="2" type="ORF">R4064_00395</name>
</gene>
<reference evidence="2" key="1">
    <citation type="submission" date="2023-10" db="EMBL/GenBank/DDBJ databases">
        <title>Development of a sustainable strategy for remediation of hydrocarbon-contaminated territories based on the waste exchange concept.</title>
        <authorList>
            <person name="Krivoruchko A."/>
        </authorList>
    </citation>
    <scope>NUCLEOTIDE SEQUENCE</scope>
    <source>
        <strain evidence="2">IEGM 1325</strain>
    </source>
</reference>
<evidence type="ECO:0000313" key="3">
    <source>
        <dbReference type="Proteomes" id="UP001185728"/>
    </source>
</evidence>
<accession>A0AAP5T4V8</accession>
<dbReference type="RefSeq" id="WP_236601186.1">
    <property type="nucleotide sequence ID" value="NZ_JAWLUK010000001.1"/>
</dbReference>
<evidence type="ECO:0008006" key="4">
    <source>
        <dbReference type="Google" id="ProtNLM"/>
    </source>
</evidence>
<dbReference type="EMBL" id="JAWLUK010000001">
    <property type="protein sequence ID" value="MDV7176108.1"/>
    <property type="molecule type" value="Genomic_DNA"/>
</dbReference>
<dbReference type="AlphaFoldDB" id="A0AAP5T4V8"/>
<comment type="caution">
    <text evidence="2">The sequence shown here is derived from an EMBL/GenBank/DDBJ whole genome shotgun (WGS) entry which is preliminary data.</text>
</comment>
<protein>
    <recommendedName>
        <fullName evidence="4">Acyl-CoA carboxylase subunit epsilon</fullName>
    </recommendedName>
</protein>
<dbReference type="Proteomes" id="UP001185728">
    <property type="component" value="Unassembled WGS sequence"/>
</dbReference>
<name>A0AAP5T4V8_9MICC</name>
<evidence type="ECO:0000313" key="2">
    <source>
        <dbReference type="EMBL" id="MDV7176108.1"/>
    </source>
</evidence>
<proteinExistence type="predicted"/>
<evidence type="ECO:0000256" key="1">
    <source>
        <dbReference type="SAM" id="MobiDB-lite"/>
    </source>
</evidence>
<feature type="region of interest" description="Disordered" evidence="1">
    <location>
        <begin position="1"/>
        <end position="35"/>
    </location>
</feature>
<organism evidence="2 3">
    <name type="scientific">Micrococcus yunnanensis</name>
    <dbReference type="NCBI Taxonomy" id="566027"/>
    <lineage>
        <taxon>Bacteria</taxon>
        <taxon>Bacillati</taxon>
        <taxon>Actinomycetota</taxon>
        <taxon>Actinomycetes</taxon>
        <taxon>Micrococcales</taxon>
        <taxon>Micrococcaceae</taxon>
        <taxon>Micrococcus</taxon>
    </lineage>
</organism>
<sequence>MSAPLGPGAPDENDASTQATPPSADPLQLSGPELEPEEMAALAAVLEAAAAARAEAARLAAEAADPRPLDRTLRRRGDLGLWARPGRGQWRQGAGPQ</sequence>